<evidence type="ECO:0000259" key="6">
    <source>
        <dbReference type="PROSITE" id="PS50089"/>
    </source>
</evidence>
<organism evidence="7 8">
    <name type="scientific">Leishmania tarentolae</name>
    <name type="common">Sauroleishmania tarentolae</name>
    <dbReference type="NCBI Taxonomy" id="5689"/>
    <lineage>
        <taxon>Eukaryota</taxon>
        <taxon>Discoba</taxon>
        <taxon>Euglenozoa</taxon>
        <taxon>Kinetoplastea</taxon>
        <taxon>Metakinetoplastina</taxon>
        <taxon>Trypanosomatida</taxon>
        <taxon>Trypanosomatidae</taxon>
        <taxon>Leishmaniinae</taxon>
        <taxon>Leishmania</taxon>
        <taxon>lizard Leishmania</taxon>
    </lineage>
</organism>
<evidence type="ECO:0000256" key="5">
    <source>
        <dbReference type="SAM" id="MobiDB-lite"/>
    </source>
</evidence>
<dbReference type="PANTHER" id="PTHR45969">
    <property type="entry name" value="RING ZINC FINGER PROTEIN-RELATED"/>
    <property type="match status" value="1"/>
</dbReference>
<keyword evidence="1" id="KW-0479">Metal-binding</keyword>
<dbReference type="SMART" id="SM00184">
    <property type="entry name" value="RING"/>
    <property type="match status" value="1"/>
</dbReference>
<sequence length="661" mass="72802">MPVRSSSGFSYHGIDLSIRQISAAQALERTQQLWERVQQQRKENDLLPQSTYVEVLCYTARRILVKLEDVGFDADTWRTYTNFFTQAVLAYGTSEMQSYLRIVERLMKVILAFPTRPLSLLQEYLYCVVAQAAQRNEEVATYVADNPSSKLPVLERLPDLEYDDKFVACVEPRPVMDVISLLGRLPKQLTFAHSNAVVHLRLSNPLKIPGCAYVSAGYSCDTCHLRGIRVGFQAMVYDNDEADASQSTCNVRSDAEISSKKSYGFDVCVACAVFLYAQQQQHLLALLHATHFTFAFGHAAGVKVLSASCCARWCSSSIDFTSPSHLGSATTSLPSQKPLSNSTVATETHGSRMNFFDPVVGFVTRNLGIAEGSAAAHSKVIKRPPVRPPVRKMNENSTTAPQPPLTRCVTNAGYTISFTLSLSPYGARPIAWVLSDAEKSVDVQHMDEILVRRLGPGSDWRSRVVVRRQMQMPVGAASTHTPTASMPAATQYSTMPAKSNDSSHQLFGGKTPLHGPALPPQVLSTRSQLVDVDGDVDRCAICLCPVEGENPIIETSCHHWFHVGCIQEHTHTVGDVCPLCRTTDVLPDMSRATALAKNIYHVEVRLTEEECMSPCVDVCVGVVLTRDGNYRNATSIAAAECVRFYPNQMKGLDRQVSQACL</sequence>
<dbReference type="CDD" id="cd16448">
    <property type="entry name" value="RING-H2"/>
    <property type="match status" value="1"/>
</dbReference>
<feature type="domain" description="RING-type" evidence="6">
    <location>
        <begin position="539"/>
        <end position="581"/>
    </location>
</feature>
<dbReference type="PANTHER" id="PTHR45969:SF69">
    <property type="entry name" value="FINGER DOMAIN PROTEIN, PUTATIVE (AFU_ORTHOLOGUE AFUA_3G12190)-RELATED"/>
    <property type="match status" value="1"/>
</dbReference>
<evidence type="ECO:0000256" key="2">
    <source>
        <dbReference type="ARBA" id="ARBA00022771"/>
    </source>
</evidence>
<evidence type="ECO:0000313" key="8">
    <source>
        <dbReference type="Proteomes" id="UP000419144"/>
    </source>
</evidence>
<feature type="region of interest" description="Disordered" evidence="5">
    <location>
        <begin position="385"/>
        <end position="404"/>
    </location>
</feature>
<dbReference type="Proteomes" id="UP000419144">
    <property type="component" value="Unassembled WGS sequence"/>
</dbReference>
<dbReference type="EMBL" id="BLBS01000034">
    <property type="protein sequence ID" value="GET89125.1"/>
    <property type="molecule type" value="Genomic_DNA"/>
</dbReference>
<comment type="caution">
    <text evidence="7">The sequence shown here is derived from an EMBL/GenBank/DDBJ whole genome shotgun (WGS) entry which is preliminary data.</text>
</comment>
<keyword evidence="3" id="KW-0862">Zinc</keyword>
<dbReference type="InterPro" id="IPR001841">
    <property type="entry name" value="Znf_RING"/>
</dbReference>
<protein>
    <recommendedName>
        <fullName evidence="6">RING-type domain-containing protein</fullName>
    </recommendedName>
</protein>
<evidence type="ECO:0000256" key="4">
    <source>
        <dbReference type="PROSITE-ProRule" id="PRU00175"/>
    </source>
</evidence>
<evidence type="ECO:0000256" key="1">
    <source>
        <dbReference type="ARBA" id="ARBA00022723"/>
    </source>
</evidence>
<accession>A0A640KJD0</accession>
<dbReference type="SUPFAM" id="SSF57850">
    <property type="entry name" value="RING/U-box"/>
    <property type="match status" value="1"/>
</dbReference>
<dbReference type="Pfam" id="PF13639">
    <property type="entry name" value="zf-RING_2"/>
    <property type="match status" value="1"/>
</dbReference>
<reference evidence="7" key="1">
    <citation type="submission" date="2019-11" db="EMBL/GenBank/DDBJ databases">
        <title>Leishmania tarentolae CDS.</title>
        <authorList>
            <person name="Goto Y."/>
            <person name="Yamagishi J."/>
        </authorList>
    </citation>
    <scope>NUCLEOTIDE SEQUENCE [LARGE SCALE GENOMIC DNA]</scope>
    <source>
        <strain evidence="7">Parrot Tar II</strain>
    </source>
</reference>
<evidence type="ECO:0000256" key="3">
    <source>
        <dbReference type="ARBA" id="ARBA00022833"/>
    </source>
</evidence>
<dbReference type="GO" id="GO:0008270">
    <property type="term" value="F:zinc ion binding"/>
    <property type="evidence" value="ECO:0007669"/>
    <property type="project" value="UniProtKB-KW"/>
</dbReference>
<proteinExistence type="predicted"/>
<dbReference type="PROSITE" id="PS50089">
    <property type="entry name" value="ZF_RING_2"/>
    <property type="match status" value="1"/>
</dbReference>
<keyword evidence="2 4" id="KW-0863">Zinc-finger</keyword>
<dbReference type="GO" id="GO:0016567">
    <property type="term" value="P:protein ubiquitination"/>
    <property type="evidence" value="ECO:0007669"/>
    <property type="project" value="TreeGrafter"/>
</dbReference>
<dbReference type="VEuPathDB" id="TriTrypDB:LtaPh_2503700"/>
<evidence type="ECO:0000313" key="7">
    <source>
        <dbReference type="EMBL" id="GET89125.1"/>
    </source>
</evidence>
<dbReference type="AlphaFoldDB" id="A0A640KJD0"/>
<dbReference type="InterPro" id="IPR013083">
    <property type="entry name" value="Znf_RING/FYVE/PHD"/>
</dbReference>
<dbReference type="OrthoDB" id="8062037at2759"/>
<name>A0A640KJD0_LEITA</name>
<dbReference type="GO" id="GO:0061630">
    <property type="term" value="F:ubiquitin protein ligase activity"/>
    <property type="evidence" value="ECO:0007669"/>
    <property type="project" value="TreeGrafter"/>
</dbReference>
<gene>
    <name evidence="7" type="ORF">LtaPh_2503700</name>
</gene>
<keyword evidence="8" id="KW-1185">Reference proteome</keyword>
<dbReference type="Gene3D" id="3.30.40.10">
    <property type="entry name" value="Zinc/RING finger domain, C3HC4 (zinc finger)"/>
    <property type="match status" value="1"/>
</dbReference>